<evidence type="ECO:0000313" key="7">
    <source>
        <dbReference type="Proteomes" id="UP000054495"/>
    </source>
</evidence>
<dbReference type="GO" id="GO:0005815">
    <property type="term" value="C:microtubule organizing center"/>
    <property type="evidence" value="ECO:0007669"/>
    <property type="project" value="TreeGrafter"/>
</dbReference>
<sequence length="279" mass="31606">MEENEEKEEHEHGDFPEGPGKLFEPYIKNEDLVDKLKLLNYEDGFLKMNTAFKPVQRHYFVNSRNVGEQFFMFTSLAAWLIRKGGNESYEMPQEFDDPNATIAGIMGHLRANKDSLHCTPEIAVLEANVDKPMKEYPVVAVERLVFALHIYTPHPRELRQIAKLRSFALAVLLSVVEYPVVALLDQRVVNGDLRKAFVGAQRTSHVSHKVLLDLGQIVGLKIWVKGEGIGPLRAELNGRPWIHPGIWISGEDREQICDHGAHIEVHRSAIVAVHLESPL</sequence>
<evidence type="ECO:0000256" key="4">
    <source>
        <dbReference type="ARBA" id="ARBA00023273"/>
    </source>
</evidence>
<keyword evidence="3" id="KW-0969">Cilium</keyword>
<keyword evidence="4" id="KW-0966">Cell projection</keyword>
<accession>A0A0D6LN22</accession>
<dbReference type="InterPro" id="IPR019530">
    <property type="entry name" value="Intra-flagellar_transport_57"/>
</dbReference>
<comment type="subcellular location">
    <subcellularLocation>
        <location evidence="1">Cell projection</location>
        <location evidence="1">Cilium</location>
    </subcellularLocation>
</comment>
<evidence type="ECO:0000256" key="2">
    <source>
        <dbReference type="ARBA" id="ARBA00009415"/>
    </source>
</evidence>
<evidence type="ECO:0000256" key="5">
    <source>
        <dbReference type="SAM" id="MobiDB-lite"/>
    </source>
</evidence>
<dbReference type="GO" id="GO:0005929">
    <property type="term" value="C:cilium"/>
    <property type="evidence" value="ECO:0007669"/>
    <property type="project" value="UniProtKB-SubCell"/>
</dbReference>
<dbReference type="AlphaFoldDB" id="A0A0D6LN22"/>
<reference evidence="6 7" key="1">
    <citation type="submission" date="2013-05" db="EMBL/GenBank/DDBJ databases">
        <title>Draft genome of the parasitic nematode Anyclostoma ceylanicum.</title>
        <authorList>
            <person name="Mitreva M."/>
        </authorList>
    </citation>
    <scope>NUCLEOTIDE SEQUENCE [LARGE SCALE GENOMIC DNA]</scope>
</reference>
<keyword evidence="7" id="KW-1185">Reference proteome</keyword>
<dbReference type="GO" id="GO:0042073">
    <property type="term" value="P:intraciliary transport"/>
    <property type="evidence" value="ECO:0007669"/>
    <property type="project" value="TreeGrafter"/>
</dbReference>
<dbReference type="GO" id="GO:1905515">
    <property type="term" value="P:non-motile cilium assembly"/>
    <property type="evidence" value="ECO:0007669"/>
    <property type="project" value="TreeGrafter"/>
</dbReference>
<evidence type="ECO:0000256" key="1">
    <source>
        <dbReference type="ARBA" id="ARBA00004138"/>
    </source>
</evidence>
<dbReference type="Pfam" id="PF10498">
    <property type="entry name" value="IFT57"/>
    <property type="match status" value="1"/>
</dbReference>
<dbReference type="GO" id="GO:0005794">
    <property type="term" value="C:Golgi apparatus"/>
    <property type="evidence" value="ECO:0007669"/>
    <property type="project" value="TreeGrafter"/>
</dbReference>
<dbReference type="PANTHER" id="PTHR16011">
    <property type="entry name" value="IFT57/HIPPI"/>
    <property type="match status" value="1"/>
</dbReference>
<dbReference type="EMBL" id="KE125035">
    <property type="protein sequence ID" value="EPB72593.1"/>
    <property type="molecule type" value="Genomic_DNA"/>
</dbReference>
<dbReference type="PANTHER" id="PTHR16011:SF0">
    <property type="entry name" value="INTRAFLAGELLAR TRANSPORT PROTEIN 57 HOMOLOG"/>
    <property type="match status" value="1"/>
</dbReference>
<comment type="similarity">
    <text evidence="2">Belongs to the IFT57 family.</text>
</comment>
<dbReference type="Proteomes" id="UP000054495">
    <property type="component" value="Unassembled WGS sequence"/>
</dbReference>
<evidence type="ECO:0000313" key="6">
    <source>
        <dbReference type="EMBL" id="EPB72593.1"/>
    </source>
</evidence>
<feature type="region of interest" description="Disordered" evidence="5">
    <location>
        <begin position="1"/>
        <end position="20"/>
    </location>
</feature>
<proteinExistence type="inferred from homology"/>
<organism evidence="6 7">
    <name type="scientific">Ancylostoma ceylanicum</name>
    <dbReference type="NCBI Taxonomy" id="53326"/>
    <lineage>
        <taxon>Eukaryota</taxon>
        <taxon>Metazoa</taxon>
        <taxon>Ecdysozoa</taxon>
        <taxon>Nematoda</taxon>
        <taxon>Chromadorea</taxon>
        <taxon>Rhabditida</taxon>
        <taxon>Rhabditina</taxon>
        <taxon>Rhabditomorpha</taxon>
        <taxon>Strongyloidea</taxon>
        <taxon>Ancylostomatidae</taxon>
        <taxon>Ancylostomatinae</taxon>
        <taxon>Ancylostoma</taxon>
    </lineage>
</organism>
<dbReference type="GO" id="GO:0030992">
    <property type="term" value="C:intraciliary transport particle B"/>
    <property type="evidence" value="ECO:0007669"/>
    <property type="project" value="TreeGrafter"/>
</dbReference>
<gene>
    <name evidence="6" type="ORF">ANCCEY_08309</name>
</gene>
<name>A0A0D6LN22_9BILA</name>
<protein>
    <submittedName>
        <fullName evidence="6">Uncharacterized protein</fullName>
    </submittedName>
</protein>
<evidence type="ECO:0000256" key="3">
    <source>
        <dbReference type="ARBA" id="ARBA00023069"/>
    </source>
</evidence>